<accession>A0A1N7B4A2</accession>
<dbReference type="AlphaFoldDB" id="A0A1N7B4A2"/>
<name>A0A1N7B4A2_9FIRM</name>
<dbReference type="Proteomes" id="UP000185669">
    <property type="component" value="Unassembled WGS sequence"/>
</dbReference>
<dbReference type="Pfam" id="PF08863">
    <property type="entry name" value="YolD"/>
    <property type="match status" value="1"/>
</dbReference>
<dbReference type="EMBL" id="FTNC01000028">
    <property type="protein sequence ID" value="SIR46201.1"/>
    <property type="molecule type" value="Genomic_DNA"/>
</dbReference>
<keyword evidence="2" id="KW-1185">Reference proteome</keyword>
<dbReference type="RefSeq" id="WP_076545935.1">
    <property type="nucleotide sequence ID" value="NZ_FTNC01000028.1"/>
</dbReference>
<evidence type="ECO:0000313" key="2">
    <source>
        <dbReference type="Proteomes" id="UP000185669"/>
    </source>
</evidence>
<evidence type="ECO:0000313" key="1">
    <source>
        <dbReference type="EMBL" id="SIR46201.1"/>
    </source>
</evidence>
<dbReference type="PANTHER" id="PTHR40051">
    <property type="entry name" value="IG HYPOTHETICAL 15966"/>
    <property type="match status" value="1"/>
</dbReference>
<dbReference type="PANTHER" id="PTHR40051:SF1">
    <property type="entry name" value="YOLD-LIKE FAMILY PROTEIN"/>
    <property type="match status" value="1"/>
</dbReference>
<dbReference type="InterPro" id="IPR014962">
    <property type="entry name" value="YolD"/>
</dbReference>
<organism evidence="1 2">
    <name type="scientific">Halanaerobium kushneri</name>
    <dbReference type="NCBI Taxonomy" id="56779"/>
    <lineage>
        <taxon>Bacteria</taxon>
        <taxon>Bacillati</taxon>
        <taxon>Bacillota</taxon>
        <taxon>Clostridia</taxon>
        <taxon>Halanaerobiales</taxon>
        <taxon>Halanaerobiaceae</taxon>
        <taxon>Halanaerobium</taxon>
    </lineage>
</organism>
<protein>
    <submittedName>
        <fullName evidence="1">YolD-like protein</fullName>
    </submittedName>
</protein>
<sequence>MNLKDRGNKKWTAMMLIEHRKRLKELKKSEKDREKPILDDQEKAAINFKLQQAVQKKLPVEIKYYEDKRFKITSGVIKKVNLNRKEVIISEKTDEQQKISINNLLDLRLK</sequence>
<dbReference type="STRING" id="56779.SAMN05421834_1289"/>
<gene>
    <name evidence="1" type="ORF">SAMN05421834_1289</name>
</gene>
<dbReference type="OrthoDB" id="2376882at2"/>
<proteinExistence type="predicted"/>
<reference evidence="2" key="1">
    <citation type="submission" date="2017-01" db="EMBL/GenBank/DDBJ databases">
        <authorList>
            <person name="Varghese N."/>
            <person name="Submissions S."/>
        </authorList>
    </citation>
    <scope>NUCLEOTIDE SEQUENCE [LARGE SCALE GENOMIC DNA]</scope>
    <source>
        <strain evidence="2">ATCC 700103</strain>
    </source>
</reference>